<dbReference type="AlphaFoldDB" id="D0W261"/>
<accession>D0W261</accession>
<comment type="caution">
    <text evidence="1">The sequence shown here is derived from an EMBL/GenBank/DDBJ whole genome shotgun (WGS) entry which is preliminary data.</text>
</comment>
<sequence>MVDDCIHYFFEMKTFKIEDLPTLVAPTSKTSKGRKSAAVTFCPISEIR</sequence>
<dbReference type="Proteomes" id="UP000003294">
    <property type="component" value="Unassembled WGS sequence"/>
</dbReference>
<protein>
    <submittedName>
        <fullName evidence="1">Uncharacterized protein</fullName>
    </submittedName>
</protein>
<proteinExistence type="predicted"/>
<evidence type="ECO:0000313" key="2">
    <source>
        <dbReference type="Proteomes" id="UP000003294"/>
    </source>
</evidence>
<evidence type="ECO:0000313" key="1">
    <source>
        <dbReference type="EMBL" id="EEZ71908.1"/>
    </source>
</evidence>
<dbReference type="EMBL" id="ACDY02000004">
    <property type="protein sequence ID" value="EEZ71908.1"/>
    <property type="molecule type" value="Genomic_DNA"/>
</dbReference>
<organism evidence="1 2">
    <name type="scientific">Neisseria cinerea ATCC 14685</name>
    <dbReference type="NCBI Taxonomy" id="546262"/>
    <lineage>
        <taxon>Bacteria</taxon>
        <taxon>Pseudomonadati</taxon>
        <taxon>Pseudomonadota</taxon>
        <taxon>Betaproteobacteria</taxon>
        <taxon>Neisseriales</taxon>
        <taxon>Neisseriaceae</taxon>
        <taxon>Neisseria</taxon>
    </lineage>
</organism>
<gene>
    <name evidence="1" type="ORF">NEICINOT_03739</name>
</gene>
<name>D0W261_NEICI</name>
<dbReference type="STRING" id="546262.NEICINOT_03739"/>
<reference evidence="1 2" key="1">
    <citation type="submission" date="2009-10" db="EMBL/GenBank/DDBJ databases">
        <authorList>
            <person name="Weinstock G."/>
            <person name="Sodergren E."/>
            <person name="Clifton S."/>
            <person name="Fulton L."/>
            <person name="Fulton B."/>
            <person name="Courtney L."/>
            <person name="Fronick C."/>
            <person name="Harrison M."/>
            <person name="Strong C."/>
            <person name="Farmer C."/>
            <person name="Delahaunty K."/>
            <person name="Markovic C."/>
            <person name="Hall O."/>
            <person name="Minx P."/>
            <person name="Tomlinson C."/>
            <person name="Mitreva M."/>
            <person name="Nelson J."/>
            <person name="Hou S."/>
            <person name="Wollam A."/>
            <person name="Pepin K.H."/>
            <person name="Johnson M."/>
            <person name="Bhonagiri V."/>
            <person name="Nash W.E."/>
            <person name="Warren W."/>
            <person name="Chinwalla A."/>
            <person name="Mardis E.R."/>
            <person name="Wilson R.K."/>
        </authorList>
    </citation>
    <scope>NUCLEOTIDE SEQUENCE [LARGE SCALE GENOMIC DNA]</scope>
    <source>
        <strain evidence="1 2">ATCC 14685</strain>
    </source>
</reference>